<evidence type="ECO:0000313" key="6">
    <source>
        <dbReference type="Proteomes" id="UP000280792"/>
    </source>
</evidence>
<dbReference type="InterPro" id="IPR014729">
    <property type="entry name" value="Rossmann-like_a/b/a_fold"/>
</dbReference>
<dbReference type="SUPFAM" id="SSF52402">
    <property type="entry name" value="Adenine nucleotide alpha hydrolases-like"/>
    <property type="match status" value="1"/>
</dbReference>
<dbReference type="AlphaFoldDB" id="A0A3P3VPA8"/>
<evidence type="ECO:0000313" key="5">
    <source>
        <dbReference type="EMBL" id="RRJ84440.1"/>
    </source>
</evidence>
<accession>A0A3P3VPA8</accession>
<dbReference type="Pfam" id="PF00733">
    <property type="entry name" value="Asn_synthase"/>
    <property type="match status" value="1"/>
</dbReference>
<name>A0A3P3VPA8_9GAMM</name>
<organism evidence="5 6">
    <name type="scientific">Aestuariirhabdus litorea</name>
    <dbReference type="NCBI Taxonomy" id="2528527"/>
    <lineage>
        <taxon>Bacteria</taxon>
        <taxon>Pseudomonadati</taxon>
        <taxon>Pseudomonadota</taxon>
        <taxon>Gammaproteobacteria</taxon>
        <taxon>Oceanospirillales</taxon>
        <taxon>Aestuariirhabdaceae</taxon>
        <taxon>Aestuariirhabdus</taxon>
    </lineage>
</organism>
<feature type="domain" description="Asparagine synthetase" evidence="4">
    <location>
        <begin position="217"/>
        <end position="466"/>
    </location>
</feature>
<protein>
    <recommendedName>
        <fullName evidence="2">asparagine synthase (glutamine-hydrolyzing)</fullName>
        <ecNumber evidence="2">6.3.5.4</ecNumber>
    </recommendedName>
</protein>
<comment type="pathway">
    <text evidence="1">Amino-acid biosynthesis; L-asparagine biosynthesis; L-asparagine from L-aspartate (L-Gln route): step 1/1.</text>
</comment>
<proteinExistence type="predicted"/>
<evidence type="ECO:0000256" key="2">
    <source>
        <dbReference type="ARBA" id="ARBA00012737"/>
    </source>
</evidence>
<dbReference type="RefSeq" id="WP_125014869.1">
    <property type="nucleotide sequence ID" value="NZ_QWEZ01000001.1"/>
</dbReference>
<dbReference type="InterPro" id="IPR001962">
    <property type="entry name" value="Asn_synthase"/>
</dbReference>
<keyword evidence="6" id="KW-1185">Reference proteome</keyword>
<dbReference type="InterPro" id="IPR051786">
    <property type="entry name" value="ASN_synthetase/amidase"/>
</dbReference>
<dbReference type="PANTHER" id="PTHR43284">
    <property type="entry name" value="ASPARAGINE SYNTHETASE (GLUTAMINE-HYDROLYZING)"/>
    <property type="match status" value="1"/>
</dbReference>
<evidence type="ECO:0000256" key="3">
    <source>
        <dbReference type="ARBA" id="ARBA00048741"/>
    </source>
</evidence>
<dbReference type="Gene3D" id="3.40.50.620">
    <property type="entry name" value="HUPs"/>
    <property type="match status" value="1"/>
</dbReference>
<sequence length="614" mass="69326">MSWQIAAAVAPGLPLGAGVRTELEAAVNASGTNLCAVLEGFFGCIALSWSRWRAEPFARRDRLTLVLIGDCYGEQALTADQLLERYLIQGSGALEGLNGRYMVWVLDEQHQRLELIGDPLGLRKLYVTDLKDCRLFCSHLSALRHVRAFHPRLDPYGAAQLLITSHLCDEHSLLEGVRLIAPAAHLSWGPEGYTQRCYWAPSIDPTRGDLEGGAEALQPLLEHALQRQVGESDELTLPLSGGLDSRLLAGLLPAALRPMTHSFSYGHAHSYDRRIGRRVAKTLGIRHQRLDLPARLYQRYQAQALTLADGEISIEAFPLFRLLEAGVEGSTLVSGYAGDWISSKKRLHPQEGRDRSLQYLWQKLYVRKGFSARDLEAVVVHPQVREGYERLQQTMLEAFDSACADTFADKAQLLEFWHRQRRYVSYQLNVLETRFRVCAPLCDYELVRNWLNMPAHWKEQQRAYRSLIERISPTLAALPVAGSSRLQPLQAGSGGARLDLIGGLRQRVLQSNLSEGARWRLNLLLRGGGRGLVAASGGWLGPHNRGLLVHHDEDIRQDTEWFFKRLMDPQMAEGIYNLDALRRMWEEHLSGRQDHSVRFNNLIVLSAFRRFWSL</sequence>
<dbReference type="EMBL" id="QWEZ01000001">
    <property type="protein sequence ID" value="RRJ84440.1"/>
    <property type="molecule type" value="Genomic_DNA"/>
</dbReference>
<evidence type="ECO:0000256" key="1">
    <source>
        <dbReference type="ARBA" id="ARBA00005187"/>
    </source>
</evidence>
<dbReference type="GO" id="GO:0004066">
    <property type="term" value="F:asparagine synthase (glutamine-hydrolyzing) activity"/>
    <property type="evidence" value="ECO:0007669"/>
    <property type="project" value="UniProtKB-EC"/>
</dbReference>
<dbReference type="SUPFAM" id="SSF56235">
    <property type="entry name" value="N-terminal nucleophile aminohydrolases (Ntn hydrolases)"/>
    <property type="match status" value="1"/>
</dbReference>
<reference evidence="5 6" key="1">
    <citation type="submission" date="2018-08" db="EMBL/GenBank/DDBJ databases">
        <authorList>
            <person name="Khan S.A."/>
        </authorList>
    </citation>
    <scope>NUCLEOTIDE SEQUENCE [LARGE SCALE GENOMIC DNA]</scope>
    <source>
        <strain evidence="5 6">GTF-13</strain>
    </source>
</reference>
<dbReference type="InterPro" id="IPR029055">
    <property type="entry name" value="Ntn_hydrolases_N"/>
</dbReference>
<dbReference type="Gene3D" id="3.60.20.10">
    <property type="entry name" value="Glutamine Phosphoribosylpyrophosphate, subunit 1, domain 1"/>
    <property type="match status" value="1"/>
</dbReference>
<gene>
    <name evidence="5" type="ORF">D0544_04870</name>
</gene>
<dbReference type="EC" id="6.3.5.4" evidence="2"/>
<evidence type="ECO:0000259" key="4">
    <source>
        <dbReference type="Pfam" id="PF00733"/>
    </source>
</evidence>
<reference evidence="5 6" key="2">
    <citation type="submission" date="2018-12" db="EMBL/GenBank/DDBJ databases">
        <title>Simiduia agarivorans gen. nov., sp. nov., a marine, agarolytic bacterium isolated from shallow coastal water from Keelung, Taiwan.</title>
        <authorList>
            <person name="Shieh W.Y."/>
        </authorList>
    </citation>
    <scope>NUCLEOTIDE SEQUENCE [LARGE SCALE GENOMIC DNA]</scope>
    <source>
        <strain evidence="5 6">GTF-13</strain>
    </source>
</reference>
<comment type="caution">
    <text evidence="5">The sequence shown here is derived from an EMBL/GenBank/DDBJ whole genome shotgun (WGS) entry which is preliminary data.</text>
</comment>
<dbReference type="PANTHER" id="PTHR43284:SF1">
    <property type="entry name" value="ASPARAGINE SYNTHETASE"/>
    <property type="match status" value="1"/>
</dbReference>
<dbReference type="GO" id="GO:0006529">
    <property type="term" value="P:asparagine biosynthetic process"/>
    <property type="evidence" value="ECO:0007669"/>
    <property type="project" value="InterPro"/>
</dbReference>
<comment type="catalytic activity">
    <reaction evidence="3">
        <text>L-aspartate + L-glutamine + ATP + H2O = L-asparagine + L-glutamate + AMP + diphosphate + H(+)</text>
        <dbReference type="Rhea" id="RHEA:12228"/>
        <dbReference type="ChEBI" id="CHEBI:15377"/>
        <dbReference type="ChEBI" id="CHEBI:15378"/>
        <dbReference type="ChEBI" id="CHEBI:29985"/>
        <dbReference type="ChEBI" id="CHEBI:29991"/>
        <dbReference type="ChEBI" id="CHEBI:30616"/>
        <dbReference type="ChEBI" id="CHEBI:33019"/>
        <dbReference type="ChEBI" id="CHEBI:58048"/>
        <dbReference type="ChEBI" id="CHEBI:58359"/>
        <dbReference type="ChEBI" id="CHEBI:456215"/>
        <dbReference type="EC" id="6.3.5.4"/>
    </reaction>
</comment>
<dbReference type="Proteomes" id="UP000280792">
    <property type="component" value="Unassembled WGS sequence"/>
</dbReference>